<dbReference type="EMBL" id="FOTR01000002">
    <property type="protein sequence ID" value="SFL59666.1"/>
    <property type="molecule type" value="Genomic_DNA"/>
</dbReference>
<dbReference type="SUPFAM" id="SSF52172">
    <property type="entry name" value="CheY-like"/>
    <property type="match status" value="1"/>
</dbReference>
<keyword evidence="4" id="KW-0902">Two-component regulatory system</keyword>
<dbReference type="SUPFAM" id="SSF46689">
    <property type="entry name" value="Homeodomain-like"/>
    <property type="match status" value="2"/>
</dbReference>
<keyword evidence="5" id="KW-0805">Transcription regulation</keyword>
<dbReference type="PROSITE" id="PS01124">
    <property type="entry name" value="HTH_ARAC_FAMILY_2"/>
    <property type="match status" value="1"/>
</dbReference>
<evidence type="ECO:0000313" key="11">
    <source>
        <dbReference type="EMBL" id="SFL59666.1"/>
    </source>
</evidence>
<keyword evidence="2" id="KW-0963">Cytoplasm</keyword>
<dbReference type="Pfam" id="PF00072">
    <property type="entry name" value="Response_reg"/>
    <property type="match status" value="1"/>
</dbReference>
<dbReference type="STRING" id="334253.SAMN04487943_102380"/>
<accession>A0A1I4J0W8</accession>
<dbReference type="InterPro" id="IPR009057">
    <property type="entry name" value="Homeodomain-like_sf"/>
</dbReference>
<proteinExistence type="predicted"/>
<keyword evidence="3 8" id="KW-0597">Phosphoprotein</keyword>
<dbReference type="PROSITE" id="PS50110">
    <property type="entry name" value="RESPONSE_REGULATORY"/>
    <property type="match status" value="1"/>
</dbReference>
<dbReference type="InterPro" id="IPR011006">
    <property type="entry name" value="CheY-like_superfamily"/>
</dbReference>
<dbReference type="PROSITE" id="PS00041">
    <property type="entry name" value="HTH_ARAC_FAMILY_1"/>
    <property type="match status" value="1"/>
</dbReference>
<sequence>MKAIIIDDEFIVLEGMKKMIDWSSYGIEIVGTADNGEDGIRLFNEHKPNIVFTDIRMPGKDGLTLVKEILQKSPDTLCVVFSGFNEFEYVRSALKLGVIDYLEKPITIPTIKETIEKILEHVKKQQELVALKENANQTEQIKIEKITMDLLLHNPNSFENWQTEMADESEKNIVGFMVIIHDATSLPLQQRSEHYFPIAISTGLNNIVVIYMYTSDTSIILKDLAGVTNENQIVGIGNMRTDAAELRNSYEEALKAYKHAIFRQLKGMIVFEEINRSSKISKFISIEEKEILYHIILGDQDLVYESLNNYFQKLEQETSDRSLQEEKLLKLFYLCFETVEEFQYTINNTNTFLSQTELQNVKSKDELKKWISSNINWIISSSQEYQRSKQHYLVERACKYIHRHYNQNISLQEIAEEVGLNPNYFSALFKEVMGMTYIKYLTHLRIEMAKLMLRHGDTVAEVSQNIGYATYRHFSDTFKKHTDVSPGKYKEGISK</sequence>
<evidence type="ECO:0000256" key="7">
    <source>
        <dbReference type="ARBA" id="ARBA00023163"/>
    </source>
</evidence>
<dbReference type="GO" id="GO:0043565">
    <property type="term" value="F:sequence-specific DNA binding"/>
    <property type="evidence" value="ECO:0007669"/>
    <property type="project" value="InterPro"/>
</dbReference>
<evidence type="ECO:0000256" key="6">
    <source>
        <dbReference type="ARBA" id="ARBA00023125"/>
    </source>
</evidence>
<reference evidence="12" key="1">
    <citation type="submission" date="2016-10" db="EMBL/GenBank/DDBJ databases">
        <authorList>
            <person name="Varghese N."/>
            <person name="Submissions S."/>
        </authorList>
    </citation>
    <scope>NUCLEOTIDE SEQUENCE [LARGE SCALE GENOMIC DNA]</scope>
    <source>
        <strain evidence="12">CGMCC 1.4250</strain>
    </source>
</reference>
<evidence type="ECO:0000256" key="3">
    <source>
        <dbReference type="ARBA" id="ARBA00022553"/>
    </source>
</evidence>
<feature type="modified residue" description="4-aspartylphosphate" evidence="8">
    <location>
        <position position="54"/>
    </location>
</feature>
<dbReference type="PANTHER" id="PTHR42713">
    <property type="entry name" value="HISTIDINE KINASE-RELATED"/>
    <property type="match status" value="1"/>
</dbReference>
<dbReference type="GO" id="GO:0005737">
    <property type="term" value="C:cytoplasm"/>
    <property type="evidence" value="ECO:0007669"/>
    <property type="project" value="UniProtKB-SubCell"/>
</dbReference>
<dbReference type="RefSeq" id="WP_091482175.1">
    <property type="nucleotide sequence ID" value="NZ_FOTR01000002.1"/>
</dbReference>
<dbReference type="CDD" id="cd17536">
    <property type="entry name" value="REC_YesN-like"/>
    <property type="match status" value="1"/>
</dbReference>
<evidence type="ECO:0000259" key="9">
    <source>
        <dbReference type="PROSITE" id="PS01124"/>
    </source>
</evidence>
<dbReference type="OrthoDB" id="1699at2"/>
<feature type="domain" description="Response regulatory" evidence="10">
    <location>
        <begin position="2"/>
        <end position="119"/>
    </location>
</feature>
<gene>
    <name evidence="11" type="ORF">SAMN04487943_102380</name>
</gene>
<dbReference type="Pfam" id="PF12833">
    <property type="entry name" value="HTH_18"/>
    <property type="match status" value="1"/>
</dbReference>
<evidence type="ECO:0000256" key="4">
    <source>
        <dbReference type="ARBA" id="ARBA00023012"/>
    </source>
</evidence>
<dbReference type="GO" id="GO:0003700">
    <property type="term" value="F:DNA-binding transcription factor activity"/>
    <property type="evidence" value="ECO:0007669"/>
    <property type="project" value="InterPro"/>
</dbReference>
<evidence type="ECO:0000313" key="12">
    <source>
        <dbReference type="Proteomes" id="UP000198565"/>
    </source>
</evidence>
<dbReference type="SMART" id="SM00342">
    <property type="entry name" value="HTH_ARAC"/>
    <property type="match status" value="1"/>
</dbReference>
<keyword evidence="7" id="KW-0804">Transcription</keyword>
<dbReference type="Proteomes" id="UP000198565">
    <property type="component" value="Unassembled WGS sequence"/>
</dbReference>
<dbReference type="InterPro" id="IPR001789">
    <property type="entry name" value="Sig_transdc_resp-reg_receiver"/>
</dbReference>
<keyword evidence="12" id="KW-1185">Reference proteome</keyword>
<dbReference type="InterPro" id="IPR018062">
    <property type="entry name" value="HTH_AraC-typ_CS"/>
</dbReference>
<dbReference type="InterPro" id="IPR051552">
    <property type="entry name" value="HptR"/>
</dbReference>
<dbReference type="InterPro" id="IPR018060">
    <property type="entry name" value="HTH_AraC"/>
</dbReference>
<evidence type="ECO:0000259" key="10">
    <source>
        <dbReference type="PROSITE" id="PS50110"/>
    </source>
</evidence>
<keyword evidence="6" id="KW-0238">DNA-binding</keyword>
<comment type="subcellular location">
    <subcellularLocation>
        <location evidence="1">Cytoplasm</location>
    </subcellularLocation>
</comment>
<evidence type="ECO:0000256" key="2">
    <source>
        <dbReference type="ARBA" id="ARBA00022490"/>
    </source>
</evidence>
<organism evidence="11 12">
    <name type="scientific">Gracilibacillus orientalis</name>
    <dbReference type="NCBI Taxonomy" id="334253"/>
    <lineage>
        <taxon>Bacteria</taxon>
        <taxon>Bacillati</taxon>
        <taxon>Bacillota</taxon>
        <taxon>Bacilli</taxon>
        <taxon>Bacillales</taxon>
        <taxon>Bacillaceae</taxon>
        <taxon>Gracilibacillus</taxon>
    </lineage>
</organism>
<protein>
    <submittedName>
        <fullName evidence="11">Two-component system, response regulator YesN</fullName>
    </submittedName>
</protein>
<name>A0A1I4J0W8_9BACI</name>
<evidence type="ECO:0000256" key="5">
    <source>
        <dbReference type="ARBA" id="ARBA00023015"/>
    </source>
</evidence>
<feature type="domain" description="HTH araC/xylS-type" evidence="9">
    <location>
        <begin position="395"/>
        <end position="492"/>
    </location>
</feature>
<evidence type="ECO:0000256" key="1">
    <source>
        <dbReference type="ARBA" id="ARBA00004496"/>
    </source>
</evidence>
<dbReference type="Gene3D" id="1.10.10.60">
    <property type="entry name" value="Homeodomain-like"/>
    <property type="match status" value="2"/>
</dbReference>
<evidence type="ECO:0000256" key="8">
    <source>
        <dbReference type="PROSITE-ProRule" id="PRU00169"/>
    </source>
</evidence>
<dbReference type="Gene3D" id="3.40.50.2300">
    <property type="match status" value="1"/>
</dbReference>
<dbReference type="AlphaFoldDB" id="A0A1I4J0W8"/>
<dbReference type="PANTHER" id="PTHR42713:SF3">
    <property type="entry name" value="TRANSCRIPTIONAL REGULATORY PROTEIN HPTR"/>
    <property type="match status" value="1"/>
</dbReference>
<dbReference type="GO" id="GO:0000160">
    <property type="term" value="P:phosphorelay signal transduction system"/>
    <property type="evidence" value="ECO:0007669"/>
    <property type="project" value="UniProtKB-KW"/>
</dbReference>
<dbReference type="SMART" id="SM00448">
    <property type="entry name" value="REC"/>
    <property type="match status" value="1"/>
</dbReference>